<dbReference type="GeneID" id="90037265"/>
<dbReference type="Gene3D" id="1.10.287.110">
    <property type="entry name" value="DnaJ domain"/>
    <property type="match status" value="1"/>
</dbReference>
<dbReference type="CDD" id="cd06257">
    <property type="entry name" value="DnaJ"/>
    <property type="match status" value="1"/>
</dbReference>
<feature type="transmembrane region" description="Helical" evidence="2">
    <location>
        <begin position="74"/>
        <end position="96"/>
    </location>
</feature>
<dbReference type="Pfam" id="PF00226">
    <property type="entry name" value="DnaJ"/>
    <property type="match status" value="1"/>
</dbReference>
<dbReference type="RefSeq" id="XP_064771140.1">
    <property type="nucleotide sequence ID" value="XM_064911753.1"/>
</dbReference>
<dbReference type="SUPFAM" id="SSF81296">
    <property type="entry name" value="E set domains"/>
    <property type="match status" value="1"/>
</dbReference>
<feature type="compositionally biased region" description="Acidic residues" evidence="1">
    <location>
        <begin position="567"/>
        <end position="582"/>
    </location>
</feature>
<evidence type="ECO:0000256" key="1">
    <source>
        <dbReference type="SAM" id="MobiDB-lite"/>
    </source>
</evidence>
<gene>
    <name evidence="4" type="ORF">BZA70DRAFT_272937</name>
</gene>
<dbReference type="SUPFAM" id="SSF46565">
    <property type="entry name" value="Chaperone J-domain"/>
    <property type="match status" value="1"/>
</dbReference>
<organism evidence="4 5">
    <name type="scientific">Myxozyma melibiosi</name>
    <dbReference type="NCBI Taxonomy" id="54550"/>
    <lineage>
        <taxon>Eukaryota</taxon>
        <taxon>Fungi</taxon>
        <taxon>Dikarya</taxon>
        <taxon>Ascomycota</taxon>
        <taxon>Saccharomycotina</taxon>
        <taxon>Lipomycetes</taxon>
        <taxon>Lipomycetales</taxon>
        <taxon>Lipomycetaceae</taxon>
        <taxon>Myxozyma</taxon>
    </lineage>
</organism>
<dbReference type="PANTHER" id="PTHR24075:SF0">
    <property type="entry name" value="TRANSLOCATION PROTEIN SEC63 HOMOLOG"/>
    <property type="match status" value="1"/>
</dbReference>
<dbReference type="InterPro" id="IPR014756">
    <property type="entry name" value="Ig_E-set"/>
</dbReference>
<dbReference type="InterPro" id="IPR035892">
    <property type="entry name" value="C2_domain_sf"/>
</dbReference>
<dbReference type="SUPFAM" id="SSF158702">
    <property type="entry name" value="Sec63 N-terminal domain-like"/>
    <property type="match status" value="1"/>
</dbReference>
<dbReference type="InterPro" id="IPR036869">
    <property type="entry name" value="J_dom_sf"/>
</dbReference>
<name>A0ABR1FED4_9ASCO</name>
<dbReference type="EMBL" id="JBBJBU010000001">
    <property type="protein sequence ID" value="KAK7208107.1"/>
    <property type="molecule type" value="Genomic_DNA"/>
</dbReference>
<dbReference type="PROSITE" id="PS50076">
    <property type="entry name" value="DNAJ_2"/>
    <property type="match status" value="1"/>
</dbReference>
<dbReference type="Gene3D" id="2.60.40.150">
    <property type="entry name" value="C2 domain"/>
    <property type="match status" value="1"/>
</dbReference>
<dbReference type="SMART" id="SM00271">
    <property type="entry name" value="DnaJ"/>
    <property type="match status" value="1"/>
</dbReference>
<keyword evidence="2" id="KW-0812">Transmembrane</keyword>
<protein>
    <recommendedName>
        <fullName evidence="3">J domain-containing protein</fullName>
    </recommendedName>
</protein>
<reference evidence="4 5" key="1">
    <citation type="submission" date="2024-03" db="EMBL/GenBank/DDBJ databases">
        <title>Genome-scale model development and genomic sequencing of the oleaginous clade Lipomyces.</title>
        <authorList>
            <consortium name="Lawrence Berkeley National Laboratory"/>
            <person name="Czajka J.J."/>
            <person name="Han Y."/>
            <person name="Kim J."/>
            <person name="Mondo S.J."/>
            <person name="Hofstad B.A."/>
            <person name="Robles A."/>
            <person name="Haridas S."/>
            <person name="Riley R."/>
            <person name="LaButti K."/>
            <person name="Pangilinan J."/>
            <person name="Andreopoulos W."/>
            <person name="Lipzen A."/>
            <person name="Yan J."/>
            <person name="Wang M."/>
            <person name="Ng V."/>
            <person name="Grigoriev I.V."/>
            <person name="Spatafora J.W."/>
            <person name="Magnuson J.K."/>
            <person name="Baker S.E."/>
            <person name="Pomraning K.R."/>
        </authorList>
    </citation>
    <scope>NUCLEOTIDE SEQUENCE [LARGE SCALE GENOMIC DNA]</scope>
    <source>
        <strain evidence="4 5">Phaff 52-87</strain>
    </source>
</reference>
<dbReference type="PRINTS" id="PR00625">
    <property type="entry name" value="JDOMAIN"/>
</dbReference>
<accession>A0ABR1FED4</accession>
<keyword evidence="2" id="KW-0472">Membrane</keyword>
<feature type="transmembrane region" description="Helical" evidence="2">
    <location>
        <begin position="14"/>
        <end position="32"/>
    </location>
</feature>
<dbReference type="Proteomes" id="UP001498771">
    <property type="component" value="Unassembled WGS sequence"/>
</dbReference>
<evidence type="ECO:0000313" key="5">
    <source>
        <dbReference type="Proteomes" id="UP001498771"/>
    </source>
</evidence>
<keyword evidence="5" id="KW-1185">Reference proteome</keyword>
<comment type="caution">
    <text evidence="4">The sequence shown here is derived from an EMBL/GenBank/DDBJ whole genome shotgun (WGS) entry which is preliminary data.</text>
</comment>
<keyword evidence="2" id="KW-1133">Transmembrane helix</keyword>
<evidence type="ECO:0000259" key="3">
    <source>
        <dbReference type="PROSITE" id="PS50076"/>
    </source>
</evidence>
<feature type="transmembrane region" description="Helical" evidence="2">
    <location>
        <begin position="206"/>
        <end position="227"/>
    </location>
</feature>
<feature type="compositionally biased region" description="Acidic residues" evidence="1">
    <location>
        <begin position="602"/>
        <end position="631"/>
    </location>
</feature>
<evidence type="ECO:0000313" key="4">
    <source>
        <dbReference type="EMBL" id="KAK7208107.1"/>
    </source>
</evidence>
<feature type="region of interest" description="Disordered" evidence="1">
    <location>
        <begin position="561"/>
        <end position="631"/>
    </location>
</feature>
<sequence>MSDSRYSYDENAEAWPYFAMTLLSLVLVPTTFKRLTKIARSPKESVSSGLESQYKPPSYDIISKSRRKSKQGKILTVTNVLLLLGWVIFFAVLYFVHSQESTEEVQLFDPYEILGIAYSATEKEVKSKYRKLSLKFHPDKIGRNLGNNTREELEAQYVDMTKAYKALTDEVTRKNYLEYGHPDGPQPTKQGVALPKWLVDEKGSPLVILSYALLVGVALPFVVWYWWSGTKQYTKNGLHTVTAADIFEKFAKTEFDNITDDVLLDLLANAEEFKVLYPGMTPEEVRNHLESYLNREEEKLEDEVKKLGIVARSKTILDGMLDIASSFKNVDLIKRILLLSQLFTQALPPGANELLQLPFIDKAKAESLEIKTIKELVAVSDDEQKKTLGIKSVEDFKILKSFESQIPQIEILKAFFKVPGEQVVMPGSLAHLVIKYRVSYPGTKLPAVDPKDLEEEDDAETLKKPLSTNNKAPLLESIYAPYLPVYIQPRWNVLLINPRENKIVEPPTAITRAYTDGKVSTFKVQLSAPLPDQLGRFRLLIELRSNSFVGADAMESVYLEISPPPTTEEEIEDDISDPDEDSIAGAMAMMKGGKTKRRAIEDSDEDADESSEEEEDSDTDINTDTEDEGDA</sequence>
<proteinExistence type="predicted"/>
<feature type="domain" description="J" evidence="3">
    <location>
        <begin position="109"/>
        <end position="180"/>
    </location>
</feature>
<dbReference type="PANTHER" id="PTHR24075">
    <property type="entry name" value="SEC63 DOMAIN-CONTAINING"/>
    <property type="match status" value="1"/>
</dbReference>
<dbReference type="InterPro" id="IPR001623">
    <property type="entry name" value="DnaJ_domain"/>
</dbReference>
<evidence type="ECO:0000256" key="2">
    <source>
        <dbReference type="SAM" id="Phobius"/>
    </source>
</evidence>